<dbReference type="AlphaFoldDB" id="A0A2M6WBT3"/>
<name>A0A2M6WBT3_9BACT</name>
<evidence type="ECO:0000313" key="1">
    <source>
        <dbReference type="EMBL" id="PIT90224.1"/>
    </source>
</evidence>
<organism evidence="1 2">
    <name type="scientific">Candidatus Komeilibacteria bacterium CG10_big_fil_rev_8_21_14_0_10_41_13</name>
    <dbReference type="NCBI Taxonomy" id="1974476"/>
    <lineage>
        <taxon>Bacteria</taxon>
        <taxon>Candidatus Komeiliibacteriota</taxon>
    </lineage>
</organism>
<feature type="non-terminal residue" evidence="1">
    <location>
        <position position="290"/>
    </location>
</feature>
<comment type="caution">
    <text evidence="1">The sequence shown here is derived from an EMBL/GenBank/DDBJ whole genome shotgun (WGS) entry which is preliminary data.</text>
</comment>
<accession>A0A2M6WBT3</accession>
<protein>
    <recommendedName>
        <fullName evidence="3">Polymerase nucleotidyl transferase domain-containing protein</fullName>
    </recommendedName>
</protein>
<gene>
    <name evidence="1" type="ORF">COU22_03375</name>
</gene>
<proteinExistence type="predicted"/>
<evidence type="ECO:0008006" key="3">
    <source>
        <dbReference type="Google" id="ProtNLM"/>
    </source>
</evidence>
<sequence>MTSLRDSILKTLIYFDLFDYPLNLLEIWKWLGTKASLNEVKKELDQLKEKVYCQDGFYFLSGRSELIQIRQERYNLSEIKFKRAGKFIKLLRYIPFIKTVFVCNRLGYSNIHADSDVDLAVIVSKNRLWLARLLAVGLFNFLKVRPKQTLRSEAIDLSFFISEDNLNLENLVKEEAFVFPYWLSQFVPVFDRGKTKQFFQANRWLEKYLPNFLPYDLNLRRRVQDSLFSKLVRSVISLLTDYDYLEKLSERYQMKIMPPQLKRQINQSREVIINQQMLKFHQGNHWQELK</sequence>
<evidence type="ECO:0000313" key="2">
    <source>
        <dbReference type="Proteomes" id="UP000230543"/>
    </source>
</evidence>
<dbReference type="EMBL" id="PFBO01000121">
    <property type="protein sequence ID" value="PIT90224.1"/>
    <property type="molecule type" value="Genomic_DNA"/>
</dbReference>
<reference evidence="2" key="1">
    <citation type="submission" date="2017-09" db="EMBL/GenBank/DDBJ databases">
        <title>Depth-based differentiation of microbial function through sediment-hosted aquifers and enrichment of novel symbionts in the deep terrestrial subsurface.</title>
        <authorList>
            <person name="Probst A.J."/>
            <person name="Ladd B."/>
            <person name="Jarett J.K."/>
            <person name="Geller-Mcgrath D.E."/>
            <person name="Sieber C.M.K."/>
            <person name="Emerson J.B."/>
            <person name="Anantharaman K."/>
            <person name="Thomas B.C."/>
            <person name="Malmstrom R."/>
            <person name="Stieglmeier M."/>
            <person name="Klingl A."/>
            <person name="Woyke T."/>
            <person name="Ryan C.M."/>
            <person name="Banfield J.F."/>
        </authorList>
    </citation>
    <scope>NUCLEOTIDE SEQUENCE [LARGE SCALE GENOMIC DNA]</scope>
</reference>
<dbReference type="Proteomes" id="UP000230543">
    <property type="component" value="Unassembled WGS sequence"/>
</dbReference>